<dbReference type="InterPro" id="IPR011992">
    <property type="entry name" value="EF-hand-dom_pair"/>
</dbReference>
<evidence type="ECO:0000313" key="3">
    <source>
        <dbReference type="Proteomes" id="UP001434883"/>
    </source>
</evidence>
<dbReference type="Proteomes" id="UP001434883">
    <property type="component" value="Unassembled WGS sequence"/>
</dbReference>
<evidence type="ECO:0000259" key="1">
    <source>
        <dbReference type="Pfam" id="PF09279"/>
    </source>
</evidence>
<reference evidence="2 3" key="1">
    <citation type="submission" date="2021-06" db="EMBL/GenBank/DDBJ databases">
        <authorList>
            <person name="Palmer J.M."/>
        </authorList>
    </citation>
    <scope>NUCLEOTIDE SEQUENCE [LARGE SCALE GENOMIC DNA]</scope>
    <source>
        <strain evidence="2 3">XC_2019</strain>
        <tissue evidence="2">Muscle</tissue>
    </source>
</reference>
<organism evidence="2 3">
    <name type="scientific">Xenoophorus captivus</name>
    <dbReference type="NCBI Taxonomy" id="1517983"/>
    <lineage>
        <taxon>Eukaryota</taxon>
        <taxon>Metazoa</taxon>
        <taxon>Chordata</taxon>
        <taxon>Craniata</taxon>
        <taxon>Vertebrata</taxon>
        <taxon>Euteleostomi</taxon>
        <taxon>Actinopterygii</taxon>
        <taxon>Neopterygii</taxon>
        <taxon>Teleostei</taxon>
        <taxon>Neoteleostei</taxon>
        <taxon>Acanthomorphata</taxon>
        <taxon>Ovalentaria</taxon>
        <taxon>Atherinomorphae</taxon>
        <taxon>Cyprinodontiformes</taxon>
        <taxon>Goodeidae</taxon>
        <taxon>Xenoophorus</taxon>
    </lineage>
</organism>
<gene>
    <name evidence="2" type="primary">PLCB4_2</name>
    <name evidence="2" type="ORF">XENOCAPTIV_012084</name>
</gene>
<dbReference type="SUPFAM" id="SSF47473">
    <property type="entry name" value="EF-hand"/>
    <property type="match status" value="1"/>
</dbReference>
<dbReference type="Gene3D" id="1.10.238.10">
    <property type="entry name" value="EF-hand"/>
    <property type="match status" value="1"/>
</dbReference>
<comment type="caution">
    <text evidence="2">The sequence shown here is derived from an EMBL/GenBank/DDBJ whole genome shotgun (WGS) entry which is preliminary data.</text>
</comment>
<keyword evidence="3" id="KW-1185">Reference proteome</keyword>
<dbReference type="EMBL" id="JAHRIN010067474">
    <property type="protein sequence ID" value="MEQ2214554.1"/>
    <property type="molecule type" value="Genomic_DNA"/>
</dbReference>
<proteinExistence type="predicted"/>
<sequence>MDRGVENQRDPRLNEILFPFYDPKRAMQIIEKYERDEELKKKGCMSSDWFLKSYESDKDAPEFLDILEQYQEMDQPLARFFNSVQNVF</sequence>
<accession>A0ABV0S256</accession>
<feature type="domain" description="Phosphoinositide-specific phospholipase C EF-hand-like" evidence="1">
    <location>
        <begin position="23"/>
        <end position="53"/>
    </location>
</feature>
<dbReference type="Pfam" id="PF09279">
    <property type="entry name" value="EF-hand_like"/>
    <property type="match status" value="1"/>
</dbReference>
<dbReference type="InterPro" id="IPR015359">
    <property type="entry name" value="PLC_EF-hand-like"/>
</dbReference>
<protein>
    <submittedName>
        <fullName evidence="2">1-phosphatidylinositol 4,5-bisphosphate phosphodiesterase beta-4</fullName>
    </submittedName>
</protein>
<name>A0ABV0S256_9TELE</name>
<evidence type="ECO:0000313" key="2">
    <source>
        <dbReference type="EMBL" id="MEQ2214554.1"/>
    </source>
</evidence>